<evidence type="ECO:0000313" key="1">
    <source>
        <dbReference type="EMBL" id="KAJ1134795.1"/>
    </source>
</evidence>
<comment type="caution">
    <text evidence="1">The sequence shown here is derived from an EMBL/GenBank/DDBJ whole genome shotgun (WGS) entry which is preliminary data.</text>
</comment>
<name>A0AAV7Q9J2_PLEWA</name>
<protein>
    <submittedName>
        <fullName evidence="1">Uncharacterized protein</fullName>
    </submittedName>
</protein>
<sequence length="158" mass="17475">MPTGKSPASAALIKLRGRFASRVSPSNVDNQRKHALAALSNGTGIPKSSGSLVRISRSSTIDQQQHVPAALSREGEILSSGLCVRYTEWQFRTVVVHQERHAPQEYLYVVTESLHVEAQVCHVKQRAPTLDTIFNFIFTGKLTVIGNNCLKKLTNMNY</sequence>
<keyword evidence="2" id="KW-1185">Reference proteome</keyword>
<dbReference type="EMBL" id="JANPWB010000010">
    <property type="protein sequence ID" value="KAJ1134795.1"/>
    <property type="molecule type" value="Genomic_DNA"/>
</dbReference>
<evidence type="ECO:0000313" key="2">
    <source>
        <dbReference type="Proteomes" id="UP001066276"/>
    </source>
</evidence>
<dbReference type="AlphaFoldDB" id="A0AAV7Q9J2"/>
<reference evidence="1" key="1">
    <citation type="journal article" date="2022" name="bioRxiv">
        <title>Sequencing and chromosome-scale assembly of the giantPleurodeles waltlgenome.</title>
        <authorList>
            <person name="Brown T."/>
            <person name="Elewa A."/>
            <person name="Iarovenko S."/>
            <person name="Subramanian E."/>
            <person name="Araus A.J."/>
            <person name="Petzold A."/>
            <person name="Susuki M."/>
            <person name="Suzuki K.-i.T."/>
            <person name="Hayashi T."/>
            <person name="Toyoda A."/>
            <person name="Oliveira C."/>
            <person name="Osipova E."/>
            <person name="Leigh N.D."/>
            <person name="Simon A."/>
            <person name="Yun M.H."/>
        </authorList>
    </citation>
    <scope>NUCLEOTIDE SEQUENCE</scope>
    <source>
        <strain evidence="1">20211129_DDA</strain>
        <tissue evidence="1">Liver</tissue>
    </source>
</reference>
<dbReference type="Proteomes" id="UP001066276">
    <property type="component" value="Chromosome 6"/>
</dbReference>
<proteinExistence type="predicted"/>
<accession>A0AAV7Q9J2</accession>
<organism evidence="1 2">
    <name type="scientific">Pleurodeles waltl</name>
    <name type="common">Iberian ribbed newt</name>
    <dbReference type="NCBI Taxonomy" id="8319"/>
    <lineage>
        <taxon>Eukaryota</taxon>
        <taxon>Metazoa</taxon>
        <taxon>Chordata</taxon>
        <taxon>Craniata</taxon>
        <taxon>Vertebrata</taxon>
        <taxon>Euteleostomi</taxon>
        <taxon>Amphibia</taxon>
        <taxon>Batrachia</taxon>
        <taxon>Caudata</taxon>
        <taxon>Salamandroidea</taxon>
        <taxon>Salamandridae</taxon>
        <taxon>Pleurodelinae</taxon>
        <taxon>Pleurodeles</taxon>
    </lineage>
</organism>
<gene>
    <name evidence="1" type="ORF">NDU88_001241</name>
</gene>